<evidence type="ECO:0000256" key="1">
    <source>
        <dbReference type="SAM" id="MobiDB-lite"/>
    </source>
</evidence>
<name>A0A8B7NSF3_HYAAZ</name>
<feature type="region of interest" description="Disordered" evidence="1">
    <location>
        <begin position="31"/>
        <end position="69"/>
    </location>
</feature>
<feature type="region of interest" description="Disordered" evidence="1">
    <location>
        <begin position="1392"/>
        <end position="1421"/>
    </location>
</feature>
<keyword evidence="2" id="KW-1185">Reference proteome</keyword>
<evidence type="ECO:0000313" key="3">
    <source>
        <dbReference type="RefSeq" id="XP_018016679.1"/>
    </source>
</evidence>
<accession>A0A8B7NSF3</accession>
<feature type="region of interest" description="Disordered" evidence="1">
    <location>
        <begin position="1540"/>
        <end position="1579"/>
    </location>
</feature>
<dbReference type="OrthoDB" id="2538017at2759"/>
<feature type="region of interest" description="Disordered" evidence="1">
    <location>
        <begin position="855"/>
        <end position="874"/>
    </location>
</feature>
<feature type="region of interest" description="Disordered" evidence="1">
    <location>
        <begin position="399"/>
        <end position="461"/>
    </location>
</feature>
<feature type="compositionally biased region" description="Low complexity" evidence="1">
    <location>
        <begin position="1409"/>
        <end position="1421"/>
    </location>
</feature>
<feature type="region of interest" description="Disordered" evidence="1">
    <location>
        <begin position="244"/>
        <end position="297"/>
    </location>
</feature>
<feature type="region of interest" description="Disordered" evidence="1">
    <location>
        <begin position="1475"/>
        <end position="1499"/>
    </location>
</feature>
<feature type="compositionally biased region" description="Polar residues" evidence="1">
    <location>
        <begin position="1392"/>
        <end position="1401"/>
    </location>
</feature>
<protein>
    <submittedName>
        <fullName evidence="3">Nuclear pore complex protein DDB_G0274915 isoform X1</fullName>
    </submittedName>
</protein>
<gene>
    <name evidence="3" type="primary">LOC108673374</name>
</gene>
<feature type="compositionally biased region" description="Low complexity" evidence="1">
    <location>
        <begin position="1540"/>
        <end position="1561"/>
    </location>
</feature>
<feature type="region of interest" description="Disordered" evidence="1">
    <location>
        <begin position="481"/>
        <end position="606"/>
    </location>
</feature>
<feature type="compositionally biased region" description="Low complexity" evidence="1">
    <location>
        <begin position="274"/>
        <end position="297"/>
    </location>
</feature>
<dbReference type="GeneID" id="108673374"/>
<dbReference type="RefSeq" id="XP_018016679.1">
    <property type="nucleotide sequence ID" value="XM_018161190.2"/>
</dbReference>
<feature type="compositionally biased region" description="Basic and acidic residues" evidence="1">
    <location>
        <begin position="541"/>
        <end position="556"/>
    </location>
</feature>
<feature type="compositionally biased region" description="Polar residues" evidence="1">
    <location>
        <begin position="339"/>
        <end position="350"/>
    </location>
</feature>
<organism evidence="2 3">
    <name type="scientific">Hyalella azteca</name>
    <name type="common">Amphipod</name>
    <dbReference type="NCBI Taxonomy" id="294128"/>
    <lineage>
        <taxon>Eukaryota</taxon>
        <taxon>Metazoa</taxon>
        <taxon>Ecdysozoa</taxon>
        <taxon>Arthropoda</taxon>
        <taxon>Crustacea</taxon>
        <taxon>Multicrustacea</taxon>
        <taxon>Malacostraca</taxon>
        <taxon>Eumalacostraca</taxon>
        <taxon>Peracarida</taxon>
        <taxon>Amphipoda</taxon>
        <taxon>Senticaudata</taxon>
        <taxon>Talitrida</taxon>
        <taxon>Talitroidea</taxon>
        <taxon>Hyalellidae</taxon>
        <taxon>Hyalella</taxon>
    </lineage>
</organism>
<feature type="compositionally biased region" description="Polar residues" evidence="1">
    <location>
        <begin position="1476"/>
        <end position="1499"/>
    </location>
</feature>
<feature type="compositionally biased region" description="Basic residues" evidence="1">
    <location>
        <begin position="1614"/>
        <end position="1625"/>
    </location>
</feature>
<dbReference type="KEGG" id="hazt:108673374"/>
<dbReference type="OMA" id="FFNDNIM"/>
<feature type="region of interest" description="Disordered" evidence="1">
    <location>
        <begin position="1599"/>
        <end position="1625"/>
    </location>
</feature>
<reference evidence="3" key="1">
    <citation type="submission" date="2025-08" db="UniProtKB">
        <authorList>
            <consortium name="RefSeq"/>
        </authorList>
    </citation>
    <scope>IDENTIFICATION</scope>
    <source>
        <tissue evidence="3">Whole organism</tissue>
    </source>
</reference>
<dbReference type="Proteomes" id="UP000694843">
    <property type="component" value="Unplaced"/>
</dbReference>
<proteinExistence type="predicted"/>
<evidence type="ECO:0000313" key="2">
    <source>
        <dbReference type="Proteomes" id="UP000694843"/>
    </source>
</evidence>
<feature type="compositionally biased region" description="Polar residues" evidence="1">
    <location>
        <begin position="1564"/>
        <end position="1579"/>
    </location>
</feature>
<feature type="compositionally biased region" description="Low complexity" evidence="1">
    <location>
        <begin position="855"/>
        <end position="868"/>
    </location>
</feature>
<sequence>MMWSAMNWLSQKAGINLDDAHEVLHGSDASFTQQADSDDENSESSKENQTLAGNAVATANGKRFRRSSRWVPATSLSPAGSNSPAHLSNNNSLLYHGGVSPSHGPGCSPLHPPLPGSPLTPIMVPSGISSSPYCNSVTPTGAHPSMPPIMVPTGVRTPVNVGFRVGNVPGLIGPGLGNTGSSSKLSTTSSQWKEASMAADINSPGFAFRIARQAEKHADLGSKLYPTAQEKYLVAKHLPRVRLRSPSKPVMTPKKPQSVPLIQLPSSPKPPSALAPLLSTSPHMTPSASSLFSPSSQPMPDFRHTDFFTTSIRSSADSHPVLSGLLDGTGSPIDHHSNSRSLDPSDLTTLGNGGPFGESFCDDDCTQDDPTSLKAVLAALNKSKPGKGIKRARILDCEDSDSKRQCSDDTPLLPEPFPHGSLTSHNNFAGGGGEKRALDTSSSSSLDNSGHGSPCAKVARTSPDILDGPLLSKAVSSDFAASSTSNNITPSPPRASLQRVAPSVGLGGGSHLLERDSEDDGAPAKKRKVNPWLASFSSSRKMVEREENSSDTRLDCENLDTDGEGSDKSSDDSDNSMSQEEDEDEAPAPHQGSPAPTSHQQAPKEHGDVVLEETTSAATPHIVTLSAHRSDKRMQHTRLNKMLGMLFHLPDDEVASSTAKTNMDISRSNSVSAAGFVVASTSAATYQSSSLGLSMPSTAVESCSETATTETSVVGLQACTTSSSTSNVTGITAITAPSSEATSTAALASVELVRQATISAANVSESTSSPATTFSFKVPTSTISSEDASIDPKPSHVVDGSKPLLSFLANNAASCPEKQTPTSSSVGNVAPSSIATTTAPSMFFGSGKETVSSRPLTTFSSSSSIEPSNQGNLSTPMSNAFAPPNISVNTIASTASSAVSAPSLAFGNSTSSGNTGMFTFGKAPPPAYTASDSSPVNQPVSASGLKLPSFGSPAVSVVPSTTTTNTTISAIGVQDNSSEKSSGFQFGFGAASGGFGNLKPQEPAAAASAGGFSFGSSATFSQAKDPIVSTVGSFFAFGSSSSSNAVVDSPANVAVSADSASKNATSGTNPPMLSFGNNLTTNVSSSNSSTSAAKASIPTFNFGSAGTNTVGTSSSVASSGASTVPFTNSSSTSFSFCPTNSSSINEKSESNSTSASFTFIVKNDSKSVEASKASVVSSASPFTFGSAATVAPTVTPNNSSSTSLFSFGNVGSTTEAKANTNSAGGLFAFGASNASSTAAPVFGGSAVTATDGFGSGVPATTASTAPQFGLTTSSTLSFGSSSIATSTSSSDKPLTGFGGFGNAGNLFAGIKNGGSNSTFDLGVASNNATSVTSKAVTFGGASLVTGGSGNLFGQTVSDNGNNSSNLFGQAASVGSSGLFGKIASNNSTPAFGSSTFGQSSKENTDKPASTSSSSSPFQFGSSSTNANTAGAAFTFGSGSASGKSDTTFGSFSSSAASPFGGASTGTGPTFGASASNSASTFGSGTSNLPPSFGSTTSNTAPSFGSAPGIPVPSFSSGTALSIPSFGSASSAVPSFGSPSLGAPSFGSPSPSFGSPAPGQPGMFQFNSGSTTPQPHNAFNASLNTLGSSFAAQTAGLDHQNLFSVGGGSSSNASRRPRARAHRRNR</sequence>
<feature type="region of interest" description="Disordered" evidence="1">
    <location>
        <begin position="327"/>
        <end position="353"/>
    </location>
</feature>